<feature type="transmembrane region" description="Helical" evidence="1">
    <location>
        <begin position="208"/>
        <end position="227"/>
    </location>
</feature>
<dbReference type="AlphaFoldDB" id="A0A167WRS9"/>
<protein>
    <submittedName>
        <fullName evidence="2">Uncharacterized protein</fullName>
    </submittedName>
</protein>
<gene>
    <name evidence="2" type="ORF">FIBSPDRAFT_940022</name>
</gene>
<reference evidence="2 3" key="1">
    <citation type="journal article" date="2016" name="Mol. Biol. Evol.">
        <title>Comparative Genomics of Early-Diverging Mushroom-Forming Fungi Provides Insights into the Origins of Lignocellulose Decay Capabilities.</title>
        <authorList>
            <person name="Nagy L.G."/>
            <person name="Riley R."/>
            <person name="Tritt A."/>
            <person name="Adam C."/>
            <person name="Daum C."/>
            <person name="Floudas D."/>
            <person name="Sun H."/>
            <person name="Yadav J.S."/>
            <person name="Pangilinan J."/>
            <person name="Larsson K.H."/>
            <person name="Matsuura K."/>
            <person name="Barry K."/>
            <person name="Labutti K."/>
            <person name="Kuo R."/>
            <person name="Ohm R.A."/>
            <person name="Bhattacharya S.S."/>
            <person name="Shirouzu T."/>
            <person name="Yoshinaga Y."/>
            <person name="Martin F.M."/>
            <person name="Grigoriev I.V."/>
            <person name="Hibbett D.S."/>
        </authorList>
    </citation>
    <scope>NUCLEOTIDE SEQUENCE [LARGE SCALE GENOMIC DNA]</scope>
    <source>
        <strain evidence="2 3">CBS 109695</strain>
    </source>
</reference>
<keyword evidence="1" id="KW-0472">Membrane</keyword>
<dbReference type="Gene3D" id="1.20.1250.20">
    <property type="entry name" value="MFS general substrate transporter like domains"/>
    <property type="match status" value="1"/>
</dbReference>
<evidence type="ECO:0000256" key="1">
    <source>
        <dbReference type="SAM" id="Phobius"/>
    </source>
</evidence>
<proteinExistence type="predicted"/>
<dbReference type="EMBL" id="KV417789">
    <property type="protein sequence ID" value="KZP06405.1"/>
    <property type="molecule type" value="Genomic_DNA"/>
</dbReference>
<accession>A0A167WRS9</accession>
<keyword evidence="3" id="KW-1185">Reference proteome</keyword>
<sequence length="358" mass="39372">MQLPHQRGLTFDVNAAQMLITKVSYSVYHAQLTSVYKSNSLRDLGNIVASWAMFGKFKIGNIQSRIGGSLARDDARILPRGRQKNDGLMRYELDEIMAATELDRTMNANVRRKPLRATPGNRAHAGYCCFGFLLPMVWQWAPLLLINGTLAIYNLSWAHLAAKLVGKLGRRFLFLTTCTGVLISFLAQTFCIYQMISFSFLFYTTYNLALTPFIVSYTVEILSYLRAKGVISSILSSRSRSSSSRPPANPALAPSQVVCVVWLAFEGSSTSTSSIGIREGKCDHGATDLESVRFDIHTAEVSDGIQDKKRSDVEKAPLDLLAMRNLHRMSSNDIIAGAANFAVVEKGGGGVEASDILL</sequence>
<feature type="transmembrane region" description="Helical" evidence="1">
    <location>
        <begin position="172"/>
        <end position="196"/>
    </location>
</feature>
<evidence type="ECO:0000313" key="2">
    <source>
        <dbReference type="EMBL" id="KZP06405.1"/>
    </source>
</evidence>
<organism evidence="2 3">
    <name type="scientific">Athelia psychrophila</name>
    <dbReference type="NCBI Taxonomy" id="1759441"/>
    <lineage>
        <taxon>Eukaryota</taxon>
        <taxon>Fungi</taxon>
        <taxon>Dikarya</taxon>
        <taxon>Basidiomycota</taxon>
        <taxon>Agaricomycotina</taxon>
        <taxon>Agaricomycetes</taxon>
        <taxon>Agaricomycetidae</taxon>
        <taxon>Atheliales</taxon>
        <taxon>Atheliaceae</taxon>
        <taxon>Athelia</taxon>
    </lineage>
</organism>
<evidence type="ECO:0000313" key="3">
    <source>
        <dbReference type="Proteomes" id="UP000076532"/>
    </source>
</evidence>
<dbReference type="STRING" id="436010.A0A167WRS9"/>
<keyword evidence="1" id="KW-0812">Transmembrane</keyword>
<dbReference type="InterPro" id="IPR036259">
    <property type="entry name" value="MFS_trans_sf"/>
</dbReference>
<feature type="transmembrane region" description="Helical" evidence="1">
    <location>
        <begin position="140"/>
        <end position="160"/>
    </location>
</feature>
<keyword evidence="1" id="KW-1133">Transmembrane helix</keyword>
<dbReference type="Proteomes" id="UP000076532">
    <property type="component" value="Unassembled WGS sequence"/>
</dbReference>
<dbReference type="OrthoDB" id="6133115at2759"/>
<name>A0A167WRS9_9AGAM</name>